<dbReference type="Gene3D" id="3.30.70.260">
    <property type="match status" value="1"/>
</dbReference>
<comment type="function">
    <text evidence="5 6">Cell division inhibitor that blocks the formation of polar Z ring septums. Rapidly oscillates between the poles of the cell to destabilize FtsZ filaments that have formed before they mature into polar Z rings. Prevents FtsZ polymerization.</text>
</comment>
<feature type="domain" description="Septum formation inhibitor MinC N-terminal" evidence="9">
    <location>
        <begin position="8"/>
        <end position="76"/>
    </location>
</feature>
<evidence type="ECO:0000256" key="4">
    <source>
        <dbReference type="ARBA" id="ARBA00023306"/>
    </source>
</evidence>
<proteinExistence type="inferred from homology"/>
<gene>
    <name evidence="6 10" type="primary">minC</name>
    <name evidence="10" type="ORF">HKX39_02270</name>
</gene>
<comment type="caution">
    <text evidence="10">The sequence shown here is derived from an EMBL/GenBank/DDBJ whole genome shotgun (WGS) entry which is preliminary data.</text>
</comment>
<evidence type="ECO:0000313" key="11">
    <source>
        <dbReference type="Proteomes" id="UP000537862"/>
    </source>
</evidence>
<comment type="similarity">
    <text evidence="1 6">Belongs to the MinC family.</text>
</comment>
<name>A0A849P5J6_9BURK</name>
<evidence type="ECO:0000259" key="8">
    <source>
        <dbReference type="Pfam" id="PF03775"/>
    </source>
</evidence>
<reference evidence="10 11" key="1">
    <citation type="submission" date="2020-05" db="EMBL/GenBank/DDBJ databases">
        <authorList>
            <person name="Niu N."/>
        </authorList>
    </citation>
    <scope>NUCLEOTIDE SEQUENCE [LARGE SCALE GENOMIC DNA]</scope>
    <source>
        <strain evidence="10 11">3340-03</strain>
    </source>
</reference>
<evidence type="ECO:0000313" key="10">
    <source>
        <dbReference type="EMBL" id="NOL51005.1"/>
    </source>
</evidence>
<dbReference type="GO" id="GO:1901891">
    <property type="term" value="P:regulation of cell septum assembly"/>
    <property type="evidence" value="ECO:0007669"/>
    <property type="project" value="InterPro"/>
</dbReference>
<evidence type="ECO:0000259" key="9">
    <source>
        <dbReference type="Pfam" id="PF05209"/>
    </source>
</evidence>
<keyword evidence="2 6" id="KW-0132">Cell division</keyword>
<keyword evidence="3 6" id="KW-0717">Septation</keyword>
<dbReference type="PANTHER" id="PTHR34108:SF1">
    <property type="entry name" value="SEPTUM SITE-DETERMINING PROTEIN MINC"/>
    <property type="match status" value="1"/>
</dbReference>
<feature type="domain" description="Septum formation inhibitor MinC C-terminal" evidence="8">
    <location>
        <begin position="160"/>
        <end position="260"/>
    </location>
</feature>
<evidence type="ECO:0000256" key="3">
    <source>
        <dbReference type="ARBA" id="ARBA00023210"/>
    </source>
</evidence>
<dbReference type="Pfam" id="PF03775">
    <property type="entry name" value="MinC_C"/>
    <property type="match status" value="1"/>
</dbReference>
<dbReference type="Proteomes" id="UP000537862">
    <property type="component" value="Unassembled WGS sequence"/>
</dbReference>
<dbReference type="HAMAP" id="MF_00267">
    <property type="entry name" value="MinC"/>
    <property type="match status" value="1"/>
</dbReference>
<dbReference type="InterPro" id="IPR013033">
    <property type="entry name" value="MinC"/>
</dbReference>
<dbReference type="Pfam" id="PF05209">
    <property type="entry name" value="MinC_N"/>
    <property type="match status" value="1"/>
</dbReference>
<dbReference type="InterPro" id="IPR036145">
    <property type="entry name" value="MinC_C_sf"/>
</dbReference>
<keyword evidence="4 6" id="KW-0131">Cell cycle</keyword>
<dbReference type="GO" id="GO:0051302">
    <property type="term" value="P:regulation of cell division"/>
    <property type="evidence" value="ECO:0007669"/>
    <property type="project" value="InterPro"/>
</dbReference>
<evidence type="ECO:0000256" key="7">
    <source>
        <dbReference type="SAM" id="MobiDB-lite"/>
    </source>
</evidence>
<dbReference type="GO" id="GO:0000902">
    <property type="term" value="P:cell morphogenesis"/>
    <property type="evidence" value="ECO:0007669"/>
    <property type="project" value="InterPro"/>
</dbReference>
<dbReference type="InterPro" id="IPR005526">
    <property type="entry name" value="Septum_form_inhib_MinC_C"/>
</dbReference>
<dbReference type="PANTHER" id="PTHR34108">
    <property type="entry name" value="SEPTUM SITE-DETERMINING PROTEIN MINC"/>
    <property type="match status" value="1"/>
</dbReference>
<dbReference type="SUPFAM" id="SSF63848">
    <property type="entry name" value="Cell-division inhibitor MinC, C-terminal domain"/>
    <property type="match status" value="1"/>
</dbReference>
<organism evidence="10 11">
    <name type="scientific">Pelistega suis</name>
    <dbReference type="NCBI Taxonomy" id="1631957"/>
    <lineage>
        <taxon>Bacteria</taxon>
        <taxon>Pseudomonadati</taxon>
        <taxon>Pseudomonadota</taxon>
        <taxon>Betaproteobacteria</taxon>
        <taxon>Burkholderiales</taxon>
        <taxon>Alcaligenaceae</taxon>
        <taxon>Pelistega</taxon>
    </lineage>
</organism>
<evidence type="ECO:0000256" key="5">
    <source>
        <dbReference type="ARBA" id="ARBA00025606"/>
    </source>
</evidence>
<dbReference type="RefSeq" id="WP_171679680.1">
    <property type="nucleotide sequence ID" value="NZ_JABGBN010000001.1"/>
</dbReference>
<accession>A0A849P5J6</accession>
<sequence length="265" mass="28440">MMSDAHILEIKHTNGKLRLILKTTDFSGITKTIRKKMEEAKDFFTGESIIIDAYGIVQPLPWKKLAAVLEEYQLNVLGIYANARLLPTVLADGFEHIDLGKTAATPVPTTQKPPTATPVTKTVAPAKAPNEPVIQTAKTIIKDAPIQATITAGVAPTMLMDRQLRSGERIYAAGGDLIIVGNVGHGAEVIADGNIHVYGHLLGRAIAGAKGDSAARIFTTYLDPQLVAIAGIYRLFDGEATPEALKKTVMVSLKNETLTFDSIKS</sequence>
<evidence type="ECO:0000256" key="1">
    <source>
        <dbReference type="ARBA" id="ARBA00006291"/>
    </source>
</evidence>
<evidence type="ECO:0000256" key="2">
    <source>
        <dbReference type="ARBA" id="ARBA00022618"/>
    </source>
</evidence>
<dbReference type="InterPro" id="IPR016098">
    <property type="entry name" value="CAP/MinC_C"/>
</dbReference>
<dbReference type="GO" id="GO:0000917">
    <property type="term" value="P:division septum assembly"/>
    <property type="evidence" value="ECO:0007669"/>
    <property type="project" value="UniProtKB-KW"/>
</dbReference>
<comment type="subunit">
    <text evidence="6">Interacts with MinD and FtsZ.</text>
</comment>
<dbReference type="AlphaFoldDB" id="A0A849P5J6"/>
<dbReference type="NCBIfam" id="TIGR01222">
    <property type="entry name" value="minC"/>
    <property type="match status" value="1"/>
</dbReference>
<keyword evidence="11" id="KW-1185">Reference proteome</keyword>
<protein>
    <recommendedName>
        <fullName evidence="6">Probable septum site-determining protein MinC</fullName>
    </recommendedName>
</protein>
<dbReference type="InterPro" id="IPR007874">
    <property type="entry name" value="MinC_N"/>
</dbReference>
<evidence type="ECO:0000256" key="6">
    <source>
        <dbReference type="HAMAP-Rule" id="MF_00267"/>
    </source>
</evidence>
<feature type="region of interest" description="Disordered" evidence="7">
    <location>
        <begin position="105"/>
        <end position="124"/>
    </location>
</feature>
<dbReference type="Gene3D" id="2.160.20.70">
    <property type="match status" value="1"/>
</dbReference>
<dbReference type="EMBL" id="JABGBN010000001">
    <property type="protein sequence ID" value="NOL51005.1"/>
    <property type="molecule type" value="Genomic_DNA"/>
</dbReference>